<organism evidence="1 2">
    <name type="scientific">Aminobacter aganoensis</name>
    <dbReference type="NCBI Taxonomy" id="83264"/>
    <lineage>
        <taxon>Bacteria</taxon>
        <taxon>Pseudomonadati</taxon>
        <taxon>Pseudomonadota</taxon>
        <taxon>Alphaproteobacteria</taxon>
        <taxon>Hyphomicrobiales</taxon>
        <taxon>Phyllobacteriaceae</taxon>
        <taxon>Aminobacter</taxon>
    </lineage>
</organism>
<protein>
    <submittedName>
        <fullName evidence="1">Uncharacterized protein</fullName>
    </submittedName>
</protein>
<comment type="caution">
    <text evidence="1">The sequence shown here is derived from an EMBL/GenBank/DDBJ whole genome shotgun (WGS) entry which is preliminary data.</text>
</comment>
<dbReference type="AlphaFoldDB" id="A0A7X0FCE3"/>
<accession>A0A7X0FCE3</accession>
<dbReference type="EMBL" id="JACHOU010000020">
    <property type="protein sequence ID" value="MBB6357167.1"/>
    <property type="molecule type" value="Genomic_DNA"/>
</dbReference>
<sequence length="63" mass="7029">MPPIPLWKPAAIALRQVLAGDRETVRRLGCDYLVELRAMPCNLLGMHFGYSSDTSQAVREADK</sequence>
<evidence type="ECO:0000313" key="1">
    <source>
        <dbReference type="EMBL" id="MBB6357167.1"/>
    </source>
</evidence>
<keyword evidence="2" id="KW-1185">Reference proteome</keyword>
<name>A0A7X0FCE3_9HYPH</name>
<reference evidence="1 2" key="1">
    <citation type="submission" date="2020-08" db="EMBL/GenBank/DDBJ databases">
        <title>Genomic Encyclopedia of Type Strains, Phase IV (KMG-IV): sequencing the most valuable type-strain genomes for metagenomic binning, comparative biology and taxonomic classification.</title>
        <authorList>
            <person name="Goeker M."/>
        </authorList>
    </citation>
    <scope>NUCLEOTIDE SEQUENCE [LARGE SCALE GENOMIC DNA]</scope>
    <source>
        <strain evidence="1 2">DSM 7051</strain>
    </source>
</reference>
<gene>
    <name evidence="1" type="ORF">GGR00_004987</name>
</gene>
<dbReference type="Proteomes" id="UP000536262">
    <property type="component" value="Unassembled WGS sequence"/>
</dbReference>
<proteinExistence type="predicted"/>
<evidence type="ECO:0000313" key="2">
    <source>
        <dbReference type="Proteomes" id="UP000536262"/>
    </source>
</evidence>